<organism evidence="2 3">
    <name type="scientific">Capsicum annuum</name>
    <name type="common">Capsicum pepper</name>
    <dbReference type="NCBI Taxonomy" id="4072"/>
    <lineage>
        <taxon>Eukaryota</taxon>
        <taxon>Viridiplantae</taxon>
        <taxon>Streptophyta</taxon>
        <taxon>Embryophyta</taxon>
        <taxon>Tracheophyta</taxon>
        <taxon>Spermatophyta</taxon>
        <taxon>Magnoliopsida</taxon>
        <taxon>eudicotyledons</taxon>
        <taxon>Gunneridae</taxon>
        <taxon>Pentapetalae</taxon>
        <taxon>asterids</taxon>
        <taxon>lamiids</taxon>
        <taxon>Solanales</taxon>
        <taxon>Solanaceae</taxon>
        <taxon>Solanoideae</taxon>
        <taxon>Capsiceae</taxon>
        <taxon>Capsicum</taxon>
    </lineage>
</organism>
<accession>A0A2G2ZZP6</accession>
<dbReference type="Pfam" id="PF00646">
    <property type="entry name" value="F-box"/>
    <property type="match status" value="1"/>
</dbReference>
<dbReference type="SUPFAM" id="SSF50965">
    <property type="entry name" value="Galactose oxidase, central domain"/>
    <property type="match status" value="1"/>
</dbReference>
<name>A0A2G2ZZP6_CAPAN</name>
<dbReference type="InterPro" id="IPR036047">
    <property type="entry name" value="F-box-like_dom_sf"/>
</dbReference>
<dbReference type="CDD" id="cd22157">
    <property type="entry name" value="F-box_AtFBW1-like"/>
    <property type="match status" value="1"/>
</dbReference>
<keyword evidence="3" id="KW-1185">Reference proteome</keyword>
<dbReference type="STRING" id="4072.A0A2G2ZZP6"/>
<protein>
    <recommendedName>
        <fullName evidence="1">F-box domain-containing protein</fullName>
    </recommendedName>
</protein>
<comment type="caution">
    <text evidence="2">The sequence shown here is derived from an EMBL/GenBank/DDBJ whole genome shotgun (WGS) entry which is preliminary data.</text>
</comment>
<dbReference type="InterPro" id="IPR050796">
    <property type="entry name" value="SCF_F-box_component"/>
</dbReference>
<proteinExistence type="predicted"/>
<dbReference type="SUPFAM" id="SSF81383">
    <property type="entry name" value="F-box domain"/>
    <property type="match status" value="1"/>
</dbReference>
<dbReference type="NCBIfam" id="TIGR01640">
    <property type="entry name" value="F_box_assoc_1"/>
    <property type="match status" value="1"/>
</dbReference>
<dbReference type="PANTHER" id="PTHR31672:SF13">
    <property type="entry name" value="F-BOX PROTEIN CPR30-LIKE"/>
    <property type="match status" value="1"/>
</dbReference>
<dbReference type="InterPro" id="IPR006527">
    <property type="entry name" value="F-box-assoc_dom_typ1"/>
</dbReference>
<sequence>MEKNYLLWKVKQQKKNYRSNTVINQINSVNEEEFFIPCRCTQQKKNESVPYTAEEINTDTAEDIHFPEEIVMNILSRLPVRSLQRFKCVSPFWSALISDHYFIMKHLNHGRNDLNSQKLLTANHQVGFNSFSLSSPVQVIEDEQRLDGPPNYSLSCCCDGLALLSFSDEKTDLMSFLLWNPSTRGSILLPSRHCGFRFWVFGLGYDATSDDYKILAAYLDAGSLGDVSVQILSLKSGSWRKIDKYPTGMRPASGYSDRAMSSLEL</sequence>
<dbReference type="Gene3D" id="1.20.1280.50">
    <property type="match status" value="1"/>
</dbReference>
<dbReference type="SMART" id="SM00256">
    <property type="entry name" value="FBOX"/>
    <property type="match status" value="1"/>
</dbReference>
<dbReference type="InterPro" id="IPR017451">
    <property type="entry name" value="F-box-assoc_interact_dom"/>
</dbReference>
<dbReference type="Pfam" id="PF07734">
    <property type="entry name" value="FBA_1"/>
    <property type="match status" value="1"/>
</dbReference>
<evidence type="ECO:0000259" key="1">
    <source>
        <dbReference type="SMART" id="SM00256"/>
    </source>
</evidence>
<dbReference type="AlphaFoldDB" id="A0A2G2ZZP6"/>
<dbReference type="Proteomes" id="UP000222542">
    <property type="component" value="Unassembled WGS sequence"/>
</dbReference>
<dbReference type="PANTHER" id="PTHR31672">
    <property type="entry name" value="BNACNNG10540D PROTEIN"/>
    <property type="match status" value="1"/>
</dbReference>
<dbReference type="InterPro" id="IPR001810">
    <property type="entry name" value="F-box_dom"/>
</dbReference>
<dbReference type="InterPro" id="IPR011043">
    <property type="entry name" value="Gal_Oxase/kelch_b-propeller"/>
</dbReference>
<dbReference type="Gramene" id="PHT87455">
    <property type="protein sequence ID" value="PHT87455"/>
    <property type="gene ID" value="T459_09561"/>
</dbReference>
<evidence type="ECO:0000313" key="2">
    <source>
        <dbReference type="EMBL" id="PHT87455.1"/>
    </source>
</evidence>
<gene>
    <name evidence="2" type="ORF">T459_09561</name>
</gene>
<dbReference type="OMA" id="MRCTERY"/>
<reference evidence="2 3" key="2">
    <citation type="journal article" date="2017" name="Genome Biol.">
        <title>New reference genome sequences of hot pepper reveal the massive evolution of plant disease-resistance genes by retroduplication.</title>
        <authorList>
            <person name="Kim S."/>
            <person name="Park J."/>
            <person name="Yeom S.I."/>
            <person name="Kim Y.M."/>
            <person name="Seo E."/>
            <person name="Kim K.T."/>
            <person name="Kim M.S."/>
            <person name="Lee J.M."/>
            <person name="Cheong K."/>
            <person name="Shin H.S."/>
            <person name="Kim S.B."/>
            <person name="Han K."/>
            <person name="Lee J."/>
            <person name="Park M."/>
            <person name="Lee H.A."/>
            <person name="Lee H.Y."/>
            <person name="Lee Y."/>
            <person name="Oh S."/>
            <person name="Lee J.H."/>
            <person name="Choi E."/>
            <person name="Choi E."/>
            <person name="Lee S.E."/>
            <person name="Jeon J."/>
            <person name="Kim H."/>
            <person name="Choi G."/>
            <person name="Song H."/>
            <person name="Lee J."/>
            <person name="Lee S.C."/>
            <person name="Kwon J.K."/>
            <person name="Lee H.Y."/>
            <person name="Koo N."/>
            <person name="Hong Y."/>
            <person name="Kim R.W."/>
            <person name="Kang W.H."/>
            <person name="Huh J.H."/>
            <person name="Kang B.C."/>
            <person name="Yang T.J."/>
            <person name="Lee Y.H."/>
            <person name="Bennetzen J.L."/>
            <person name="Choi D."/>
        </authorList>
    </citation>
    <scope>NUCLEOTIDE SEQUENCE [LARGE SCALE GENOMIC DNA]</scope>
    <source>
        <strain evidence="3">cv. CM334</strain>
    </source>
</reference>
<feature type="domain" description="F-box" evidence="1">
    <location>
        <begin position="66"/>
        <end position="106"/>
    </location>
</feature>
<evidence type="ECO:0000313" key="3">
    <source>
        <dbReference type="Proteomes" id="UP000222542"/>
    </source>
</evidence>
<reference evidence="2 3" key="1">
    <citation type="journal article" date="2014" name="Nat. Genet.">
        <title>Genome sequence of the hot pepper provides insights into the evolution of pungency in Capsicum species.</title>
        <authorList>
            <person name="Kim S."/>
            <person name="Park M."/>
            <person name="Yeom S.I."/>
            <person name="Kim Y.M."/>
            <person name="Lee J.M."/>
            <person name="Lee H.A."/>
            <person name="Seo E."/>
            <person name="Choi J."/>
            <person name="Cheong K."/>
            <person name="Kim K.T."/>
            <person name="Jung K."/>
            <person name="Lee G.W."/>
            <person name="Oh S.K."/>
            <person name="Bae C."/>
            <person name="Kim S.B."/>
            <person name="Lee H.Y."/>
            <person name="Kim S.Y."/>
            <person name="Kim M.S."/>
            <person name="Kang B.C."/>
            <person name="Jo Y.D."/>
            <person name="Yang H.B."/>
            <person name="Jeong H.J."/>
            <person name="Kang W.H."/>
            <person name="Kwon J.K."/>
            <person name="Shin C."/>
            <person name="Lim J.Y."/>
            <person name="Park J.H."/>
            <person name="Huh J.H."/>
            <person name="Kim J.S."/>
            <person name="Kim B.D."/>
            <person name="Cohen O."/>
            <person name="Paran I."/>
            <person name="Suh M.C."/>
            <person name="Lee S.B."/>
            <person name="Kim Y.K."/>
            <person name="Shin Y."/>
            <person name="Noh S.J."/>
            <person name="Park J."/>
            <person name="Seo Y.S."/>
            <person name="Kwon S.Y."/>
            <person name="Kim H.A."/>
            <person name="Park J.M."/>
            <person name="Kim H.J."/>
            <person name="Choi S.B."/>
            <person name="Bosland P.W."/>
            <person name="Reeves G."/>
            <person name="Jo S.H."/>
            <person name="Lee B.W."/>
            <person name="Cho H.T."/>
            <person name="Choi H.S."/>
            <person name="Lee M.S."/>
            <person name="Yu Y."/>
            <person name="Do Choi Y."/>
            <person name="Park B.S."/>
            <person name="van Deynze A."/>
            <person name="Ashrafi H."/>
            <person name="Hill T."/>
            <person name="Kim W.T."/>
            <person name="Pai H.S."/>
            <person name="Ahn H.K."/>
            <person name="Yeam I."/>
            <person name="Giovannoni J.J."/>
            <person name="Rose J.K."/>
            <person name="Sorensen I."/>
            <person name="Lee S.J."/>
            <person name="Kim R.W."/>
            <person name="Choi I.Y."/>
            <person name="Choi B.S."/>
            <person name="Lim J.S."/>
            <person name="Lee Y.H."/>
            <person name="Choi D."/>
        </authorList>
    </citation>
    <scope>NUCLEOTIDE SEQUENCE [LARGE SCALE GENOMIC DNA]</scope>
    <source>
        <strain evidence="3">cv. CM334</strain>
    </source>
</reference>
<dbReference type="EMBL" id="AYRZ02000003">
    <property type="protein sequence ID" value="PHT87455.1"/>
    <property type="molecule type" value="Genomic_DNA"/>
</dbReference>